<accession>A0A0M2NZT5</accession>
<gene>
    <name evidence="2" type="ORF">UF66_1019</name>
</gene>
<sequence>MKISDLKIGKYVVVNDLGAGNYSSGMRVIGKVVEIDGKGNYAIIESLAKHRYEITDFNDFELWAKEIENKTERMSKVKIKDLNLGDTIRIPHGIMNLEGKVVSINDVFATVHFPSVGHKAIGDESDFKRIRKARKSLDPNKWLEKDIEENKENSKSVLEAGLGVSKPTTDHKQSNDLQQRKRKDNVNSPSHYNFGDIEVVDFIDQVTKHYNSDVAYHIGNAIKYISRAPHKNGKEDVAKAKWSIERAFENWDVK</sequence>
<dbReference type="Proteomes" id="UP000034455">
    <property type="component" value="Unassembled WGS sequence"/>
</dbReference>
<dbReference type="InterPro" id="IPR021739">
    <property type="entry name" value="SaV-like"/>
</dbReference>
<proteinExistence type="predicted"/>
<dbReference type="EMBL" id="LAKJ01000018">
    <property type="protein sequence ID" value="KKI63163.1"/>
    <property type="molecule type" value="Genomic_DNA"/>
</dbReference>
<protein>
    <submittedName>
        <fullName evidence="2">Phage protein</fullName>
    </submittedName>
</protein>
<reference evidence="2 3" key="1">
    <citation type="submission" date="2015-03" db="EMBL/GenBank/DDBJ databases">
        <title>Genome Assembly of Staphylococcus cohnii subsp. cohnii strain G22B2.</title>
        <authorList>
            <person name="Nair G."/>
            <person name="Kaur G."/>
            <person name="Khatri I."/>
            <person name="Singh N.K."/>
            <person name="Sathyabama S."/>
            <person name="Maurya S.K."/>
            <person name="Subramanian S."/>
            <person name="Agrewala J.N."/>
            <person name="Mayilraj S."/>
        </authorList>
    </citation>
    <scope>NUCLEOTIDE SEQUENCE [LARGE SCALE GENOMIC DNA]</scope>
    <source>
        <strain evidence="2 3">G22B2</strain>
    </source>
</reference>
<dbReference type="PATRIC" id="fig|74704.6.peg.1046"/>
<dbReference type="Pfam" id="PF11753">
    <property type="entry name" value="DUF3310"/>
    <property type="match status" value="1"/>
</dbReference>
<evidence type="ECO:0000313" key="2">
    <source>
        <dbReference type="EMBL" id="KKI63163.1"/>
    </source>
</evidence>
<dbReference type="RefSeq" id="WP_052725214.1">
    <property type="nucleotide sequence ID" value="NZ_LAKJ01000018.1"/>
</dbReference>
<comment type="caution">
    <text evidence="2">The sequence shown here is derived from an EMBL/GenBank/DDBJ whole genome shotgun (WGS) entry which is preliminary data.</text>
</comment>
<feature type="region of interest" description="Disordered" evidence="1">
    <location>
        <begin position="154"/>
        <end position="189"/>
    </location>
</feature>
<evidence type="ECO:0000256" key="1">
    <source>
        <dbReference type="SAM" id="MobiDB-lite"/>
    </source>
</evidence>
<evidence type="ECO:0000313" key="3">
    <source>
        <dbReference type="Proteomes" id="UP000034455"/>
    </source>
</evidence>
<dbReference type="AlphaFoldDB" id="A0A0M2NZT5"/>
<organism evidence="2 3">
    <name type="scientific">Staphylococcus cohnii subsp. cohnii</name>
    <dbReference type="NCBI Taxonomy" id="74704"/>
    <lineage>
        <taxon>Bacteria</taxon>
        <taxon>Bacillati</taxon>
        <taxon>Bacillota</taxon>
        <taxon>Bacilli</taxon>
        <taxon>Bacillales</taxon>
        <taxon>Staphylococcaceae</taxon>
        <taxon>Staphylococcus</taxon>
        <taxon>Staphylococcus cohnii species complex</taxon>
    </lineage>
</organism>
<name>A0A0M2NZT5_STACC</name>